<feature type="binding site" evidence="8">
    <location>
        <position position="55"/>
    </location>
    <ligand>
        <name>ATP</name>
        <dbReference type="ChEBI" id="CHEBI:30616"/>
    </ligand>
</feature>
<dbReference type="RefSeq" id="WP_096458183.1">
    <property type="nucleotide sequence ID" value="NZ_AP014936.1"/>
</dbReference>
<comment type="catalytic activity">
    <reaction evidence="8">
        <text>(7R,8S)-7,8-diammoniononanoate + CO2 + ATP = (4R,5S)-dethiobiotin + ADP + phosphate + 3 H(+)</text>
        <dbReference type="Rhea" id="RHEA:15805"/>
        <dbReference type="ChEBI" id="CHEBI:15378"/>
        <dbReference type="ChEBI" id="CHEBI:16526"/>
        <dbReference type="ChEBI" id="CHEBI:30616"/>
        <dbReference type="ChEBI" id="CHEBI:43474"/>
        <dbReference type="ChEBI" id="CHEBI:149469"/>
        <dbReference type="ChEBI" id="CHEBI:149473"/>
        <dbReference type="ChEBI" id="CHEBI:456216"/>
        <dbReference type="EC" id="6.3.3.3"/>
    </reaction>
</comment>
<evidence type="ECO:0000313" key="10">
    <source>
        <dbReference type="Proteomes" id="UP000218899"/>
    </source>
</evidence>
<dbReference type="PIRSF" id="PIRSF006755">
    <property type="entry name" value="DTB_synth"/>
    <property type="match status" value="1"/>
</dbReference>
<comment type="function">
    <text evidence="8">Catalyzes a mechanistically unusual reaction, the ATP-dependent insertion of CO2 between the N7 and N8 nitrogen atoms of 7,8-diaminopelargonic acid (DAPA, also called 7,8-diammoniononanoate) to form a ureido ring.</text>
</comment>
<evidence type="ECO:0000256" key="4">
    <source>
        <dbReference type="ARBA" id="ARBA00022741"/>
    </source>
</evidence>
<dbReference type="GO" id="GO:0009102">
    <property type="term" value="P:biotin biosynthetic process"/>
    <property type="evidence" value="ECO:0007669"/>
    <property type="project" value="UniProtKB-UniRule"/>
</dbReference>
<keyword evidence="4 8" id="KW-0547">Nucleotide-binding</keyword>
<name>A0A1B4V6W1_9GAMM</name>
<dbReference type="GO" id="GO:0004141">
    <property type="term" value="F:dethiobiotin synthase activity"/>
    <property type="evidence" value="ECO:0007669"/>
    <property type="project" value="UniProtKB-UniRule"/>
</dbReference>
<keyword evidence="2 8" id="KW-0436">Ligase</keyword>
<feature type="binding site" evidence="8">
    <location>
        <begin position="176"/>
        <end position="177"/>
    </location>
    <ligand>
        <name>ATP</name>
        <dbReference type="ChEBI" id="CHEBI:30616"/>
    </ligand>
</feature>
<dbReference type="CDD" id="cd03109">
    <property type="entry name" value="DTBS"/>
    <property type="match status" value="1"/>
</dbReference>
<keyword evidence="7 8" id="KW-0460">Magnesium</keyword>
<keyword evidence="3 8" id="KW-0479">Metal-binding</keyword>
<dbReference type="InterPro" id="IPR027417">
    <property type="entry name" value="P-loop_NTPase"/>
</dbReference>
<protein>
    <recommendedName>
        <fullName evidence="8">ATP-dependent dethiobiotin synthetase BioD</fullName>
        <ecNumber evidence="8">6.3.3.3</ecNumber>
    </recommendedName>
    <alternativeName>
        <fullName evidence="8">DTB synthetase</fullName>
        <shortName evidence="8">DTBS</shortName>
    </alternativeName>
    <alternativeName>
        <fullName evidence="8">Dethiobiotin synthase</fullName>
    </alternativeName>
</protein>
<feature type="binding site" evidence="8">
    <location>
        <position position="116"/>
    </location>
    <ligand>
        <name>Mg(2+)</name>
        <dbReference type="ChEBI" id="CHEBI:18420"/>
    </ligand>
</feature>
<feature type="binding site" evidence="8">
    <location>
        <position position="206"/>
    </location>
    <ligand>
        <name>ATP</name>
        <dbReference type="ChEBI" id="CHEBI:30616"/>
    </ligand>
</feature>
<dbReference type="EMBL" id="AP014936">
    <property type="protein sequence ID" value="BAU47034.1"/>
    <property type="molecule type" value="Genomic_DNA"/>
</dbReference>
<comment type="subunit">
    <text evidence="8">Homodimer.</text>
</comment>
<dbReference type="Gene3D" id="3.40.50.300">
    <property type="entry name" value="P-loop containing nucleotide triphosphate hydrolases"/>
    <property type="match status" value="1"/>
</dbReference>
<keyword evidence="5 8" id="KW-0093">Biotin biosynthesis</keyword>
<evidence type="ECO:0000313" key="9">
    <source>
        <dbReference type="EMBL" id="BAU47034.1"/>
    </source>
</evidence>
<proteinExistence type="inferred from homology"/>
<dbReference type="NCBIfam" id="TIGR00347">
    <property type="entry name" value="bioD"/>
    <property type="match status" value="1"/>
</dbReference>
<comment type="similarity">
    <text evidence="8">Belongs to the dethiobiotin synthetase family.</text>
</comment>
<feature type="binding site" evidence="8">
    <location>
        <begin position="116"/>
        <end position="119"/>
    </location>
    <ligand>
        <name>ATP</name>
        <dbReference type="ChEBI" id="CHEBI:30616"/>
    </ligand>
</feature>
<dbReference type="PANTHER" id="PTHR43210:SF5">
    <property type="entry name" value="DETHIOBIOTIN SYNTHETASE"/>
    <property type="match status" value="1"/>
</dbReference>
<dbReference type="Proteomes" id="UP000218899">
    <property type="component" value="Chromosome"/>
</dbReference>
<evidence type="ECO:0000256" key="2">
    <source>
        <dbReference type="ARBA" id="ARBA00022598"/>
    </source>
</evidence>
<evidence type="ECO:0000256" key="1">
    <source>
        <dbReference type="ARBA" id="ARBA00022490"/>
    </source>
</evidence>
<dbReference type="InterPro" id="IPR004472">
    <property type="entry name" value="DTB_synth_BioD"/>
</dbReference>
<dbReference type="GO" id="GO:0042803">
    <property type="term" value="F:protein homodimerization activity"/>
    <property type="evidence" value="ECO:0007669"/>
    <property type="project" value="UniProtKB-ARBA"/>
</dbReference>
<dbReference type="SUPFAM" id="SSF52540">
    <property type="entry name" value="P-loop containing nucleoside triphosphate hydrolases"/>
    <property type="match status" value="1"/>
</dbReference>
<comment type="pathway">
    <text evidence="8">Cofactor biosynthesis; biotin biosynthesis; biotin from 7,8-diaminononanoate: step 1/2.</text>
</comment>
<comment type="caution">
    <text evidence="8">Lacks conserved residue(s) required for the propagation of feature annotation.</text>
</comment>
<dbReference type="KEGG" id="sva:SVA_0453"/>
<feature type="binding site" evidence="8">
    <location>
        <position position="17"/>
    </location>
    <ligand>
        <name>Mg(2+)</name>
        <dbReference type="ChEBI" id="CHEBI:18420"/>
    </ligand>
</feature>
<dbReference type="EC" id="6.3.3.3" evidence="8"/>
<dbReference type="GO" id="GO:0000287">
    <property type="term" value="F:magnesium ion binding"/>
    <property type="evidence" value="ECO:0007669"/>
    <property type="project" value="UniProtKB-UniRule"/>
</dbReference>
<reference evidence="9 10" key="1">
    <citation type="submission" date="2015-08" db="EMBL/GenBank/DDBJ databases">
        <title>Complete genome sequence of Sulfurifustis variabilis.</title>
        <authorList>
            <person name="Miura A."/>
            <person name="Kojima H."/>
            <person name="Fukui M."/>
        </authorList>
    </citation>
    <scope>NUCLEOTIDE SEQUENCE [LARGE SCALE GENOMIC DNA]</scope>
    <source>
        <strain evidence="10">skN76</strain>
    </source>
</reference>
<keyword evidence="1 8" id="KW-0963">Cytoplasm</keyword>
<keyword evidence="10" id="KW-1185">Reference proteome</keyword>
<dbReference type="UniPathway" id="UPA00078">
    <property type="reaction ID" value="UER00161"/>
</dbReference>
<dbReference type="GO" id="GO:0005829">
    <property type="term" value="C:cytosol"/>
    <property type="evidence" value="ECO:0007669"/>
    <property type="project" value="TreeGrafter"/>
</dbReference>
<dbReference type="HAMAP" id="MF_00336">
    <property type="entry name" value="BioD"/>
    <property type="match status" value="1"/>
</dbReference>
<feature type="binding site" evidence="8">
    <location>
        <position position="55"/>
    </location>
    <ligand>
        <name>Mg(2+)</name>
        <dbReference type="ChEBI" id="CHEBI:18420"/>
    </ligand>
</feature>
<organism evidence="9 10">
    <name type="scientific">Sulfurifustis variabilis</name>
    <dbReference type="NCBI Taxonomy" id="1675686"/>
    <lineage>
        <taxon>Bacteria</taxon>
        <taxon>Pseudomonadati</taxon>
        <taxon>Pseudomonadota</taxon>
        <taxon>Gammaproteobacteria</taxon>
        <taxon>Acidiferrobacterales</taxon>
        <taxon>Acidiferrobacteraceae</taxon>
        <taxon>Sulfurifustis</taxon>
    </lineage>
</organism>
<comment type="subcellular location">
    <subcellularLocation>
        <location evidence="8">Cytoplasm</location>
    </subcellularLocation>
</comment>
<dbReference type="Pfam" id="PF13500">
    <property type="entry name" value="AAA_26"/>
    <property type="match status" value="1"/>
</dbReference>
<sequence>MIRGVFVTGTDTGVGKTLVAEALLRALAAAGRRAVGMKPVASGCRNTADGPRSEDAERLAAASVLKVSYEAINPFAYVPAVAPHLAARAVNRPIEIATVDERFRALARDADTVVVEGVGGWRVPIDERHTMADVAVRIGLPVLLVAGVRLGCLNHTLLTVEAIARDGCRLAGCVANRVDAGMAWADATEAALEARIEAPFVRVPHQRMSPDLLTIGNSLLALLDRGEP</sequence>
<evidence type="ECO:0000256" key="8">
    <source>
        <dbReference type="HAMAP-Rule" id="MF_00336"/>
    </source>
</evidence>
<dbReference type="AlphaFoldDB" id="A0A1B4V6W1"/>
<evidence type="ECO:0000256" key="7">
    <source>
        <dbReference type="ARBA" id="ARBA00022842"/>
    </source>
</evidence>
<evidence type="ECO:0000256" key="6">
    <source>
        <dbReference type="ARBA" id="ARBA00022840"/>
    </source>
</evidence>
<accession>A0A1B4V6W1</accession>
<dbReference type="GO" id="GO:0005524">
    <property type="term" value="F:ATP binding"/>
    <property type="evidence" value="ECO:0007669"/>
    <property type="project" value="UniProtKB-UniRule"/>
</dbReference>
<feature type="active site" evidence="8">
    <location>
        <position position="38"/>
    </location>
</feature>
<dbReference type="PANTHER" id="PTHR43210">
    <property type="entry name" value="DETHIOBIOTIN SYNTHETASE"/>
    <property type="match status" value="1"/>
</dbReference>
<dbReference type="FunFam" id="3.40.50.300:FF:000292">
    <property type="entry name" value="ATP-dependent dethiobiotin synthetase BioD"/>
    <property type="match status" value="1"/>
</dbReference>
<feature type="binding site" evidence="8">
    <location>
        <begin position="13"/>
        <end position="18"/>
    </location>
    <ligand>
        <name>ATP</name>
        <dbReference type="ChEBI" id="CHEBI:30616"/>
    </ligand>
</feature>
<comment type="cofactor">
    <cofactor evidence="8">
        <name>Mg(2+)</name>
        <dbReference type="ChEBI" id="CHEBI:18420"/>
    </cofactor>
</comment>
<keyword evidence="6 8" id="KW-0067">ATP-binding</keyword>
<evidence type="ECO:0000256" key="3">
    <source>
        <dbReference type="ARBA" id="ARBA00022723"/>
    </source>
</evidence>
<feature type="binding site" evidence="8">
    <location>
        <position position="42"/>
    </location>
    <ligand>
        <name>substrate</name>
    </ligand>
</feature>
<evidence type="ECO:0000256" key="5">
    <source>
        <dbReference type="ARBA" id="ARBA00022756"/>
    </source>
</evidence>
<dbReference type="OrthoDB" id="9802097at2"/>
<gene>
    <name evidence="8" type="primary">bioD</name>
    <name evidence="9" type="ORF">SVA_0453</name>
</gene>